<dbReference type="GO" id="GO:0070403">
    <property type="term" value="F:NAD+ binding"/>
    <property type="evidence" value="ECO:0007669"/>
    <property type="project" value="InterPro"/>
</dbReference>
<dbReference type="InterPro" id="IPR029045">
    <property type="entry name" value="ClpP/crotonase-like_dom_sf"/>
</dbReference>
<evidence type="ECO:0000256" key="7">
    <source>
        <dbReference type="ARBA" id="ARBA00023002"/>
    </source>
</evidence>
<evidence type="ECO:0000256" key="11">
    <source>
        <dbReference type="ARBA" id="ARBA00023268"/>
    </source>
</evidence>
<evidence type="ECO:0000256" key="5">
    <source>
        <dbReference type="ARBA" id="ARBA00022832"/>
    </source>
</evidence>
<reference evidence="15 16" key="1">
    <citation type="submission" date="2019-02" db="EMBL/GenBank/DDBJ databases">
        <title>Deep-cultivation of Planctomycetes and their phenomic and genomic characterization uncovers novel biology.</title>
        <authorList>
            <person name="Wiegand S."/>
            <person name="Jogler M."/>
            <person name="Boedeker C."/>
            <person name="Pinto D."/>
            <person name="Vollmers J."/>
            <person name="Rivas-Marin E."/>
            <person name="Kohn T."/>
            <person name="Peeters S.H."/>
            <person name="Heuer A."/>
            <person name="Rast P."/>
            <person name="Oberbeckmann S."/>
            <person name="Bunk B."/>
            <person name="Jeske O."/>
            <person name="Meyerdierks A."/>
            <person name="Storesund J.E."/>
            <person name="Kallscheuer N."/>
            <person name="Luecker S."/>
            <person name="Lage O.M."/>
            <person name="Pohl T."/>
            <person name="Merkel B.J."/>
            <person name="Hornburger P."/>
            <person name="Mueller R.-W."/>
            <person name="Bruemmer F."/>
            <person name="Labrenz M."/>
            <person name="Spormann A.M."/>
            <person name="Op den Camp H."/>
            <person name="Overmann J."/>
            <person name="Amann R."/>
            <person name="Jetten M.S.M."/>
            <person name="Mascher T."/>
            <person name="Medema M.H."/>
            <person name="Devos D.P."/>
            <person name="Kaster A.-K."/>
            <person name="Ovreas L."/>
            <person name="Rohde M."/>
            <person name="Galperin M.Y."/>
            <person name="Jogler C."/>
        </authorList>
    </citation>
    <scope>NUCLEOTIDE SEQUENCE [LARGE SCALE GENOMIC DNA]</scope>
    <source>
        <strain evidence="15 16">Mal52</strain>
    </source>
</reference>
<dbReference type="Proteomes" id="UP000319383">
    <property type="component" value="Chromosome"/>
</dbReference>
<evidence type="ECO:0000259" key="13">
    <source>
        <dbReference type="Pfam" id="PF00725"/>
    </source>
</evidence>
<keyword evidence="11" id="KW-0511">Multifunctional enzyme</keyword>
<comment type="similarity">
    <text evidence="2">In the central section; belongs to the 3-hydroxyacyl-CoA dehydrogenase family.</text>
</comment>
<dbReference type="InterPro" id="IPR006176">
    <property type="entry name" value="3-OHacyl-CoA_DH_NAD-bd"/>
</dbReference>
<dbReference type="FunFam" id="3.90.226.10:FF:000011">
    <property type="entry name" value="Fatty acid oxidation complex subunit alpha"/>
    <property type="match status" value="1"/>
</dbReference>
<dbReference type="EC" id="4.2.1.17" evidence="4"/>
<keyword evidence="7" id="KW-0560">Oxidoreductase</keyword>
<comment type="pathway">
    <text evidence="1">Lipid metabolism; fatty acid beta-oxidation.</text>
</comment>
<comment type="catalytic activity">
    <reaction evidence="12">
        <text>a (3S)-3-hydroxyacyl-CoA + NAD(+) = a 3-oxoacyl-CoA + NADH + H(+)</text>
        <dbReference type="Rhea" id="RHEA:22432"/>
        <dbReference type="ChEBI" id="CHEBI:15378"/>
        <dbReference type="ChEBI" id="CHEBI:57318"/>
        <dbReference type="ChEBI" id="CHEBI:57540"/>
        <dbReference type="ChEBI" id="CHEBI:57945"/>
        <dbReference type="ChEBI" id="CHEBI:90726"/>
        <dbReference type="EC" id="1.1.1.35"/>
    </reaction>
</comment>
<dbReference type="InterPro" id="IPR050136">
    <property type="entry name" value="FA_oxidation_alpha_subunit"/>
</dbReference>
<keyword evidence="5" id="KW-0276">Fatty acid metabolism</keyword>
<protein>
    <recommendedName>
        <fullName evidence="4">enoyl-CoA hydratase</fullName>
        <ecNumber evidence="4">4.2.1.17</ecNumber>
    </recommendedName>
</protein>
<dbReference type="SUPFAM" id="SSF48179">
    <property type="entry name" value="6-phosphogluconate dehydrogenase C-terminal domain-like"/>
    <property type="match status" value="2"/>
</dbReference>
<keyword evidence="8" id="KW-0520">NAD</keyword>
<evidence type="ECO:0000256" key="1">
    <source>
        <dbReference type="ARBA" id="ARBA00005005"/>
    </source>
</evidence>
<dbReference type="Gene3D" id="3.90.226.10">
    <property type="entry name" value="2-enoyl-CoA Hydratase, Chain A, domain 1"/>
    <property type="match status" value="1"/>
</dbReference>
<keyword evidence="10" id="KW-0456">Lyase</keyword>
<dbReference type="CDD" id="cd06558">
    <property type="entry name" value="crotonase-like"/>
    <property type="match status" value="1"/>
</dbReference>
<feature type="domain" description="3-hydroxyacyl-CoA dehydrogenase C-terminal" evidence="13">
    <location>
        <begin position="619"/>
        <end position="702"/>
    </location>
</feature>
<feature type="domain" description="3-hydroxyacyl-CoA dehydrogenase C-terminal" evidence="13">
    <location>
        <begin position="492"/>
        <end position="571"/>
    </location>
</feature>
<dbReference type="Gene3D" id="1.10.1040.50">
    <property type="match status" value="1"/>
</dbReference>
<evidence type="ECO:0000256" key="3">
    <source>
        <dbReference type="ARBA" id="ARBA00008750"/>
    </source>
</evidence>
<dbReference type="Gene3D" id="3.40.50.720">
    <property type="entry name" value="NAD(P)-binding Rossmann-like Domain"/>
    <property type="match status" value="1"/>
</dbReference>
<organism evidence="15 16">
    <name type="scientific">Symmachiella dynata</name>
    <dbReference type="NCBI Taxonomy" id="2527995"/>
    <lineage>
        <taxon>Bacteria</taxon>
        <taxon>Pseudomonadati</taxon>
        <taxon>Planctomycetota</taxon>
        <taxon>Planctomycetia</taxon>
        <taxon>Planctomycetales</taxon>
        <taxon>Planctomycetaceae</taxon>
        <taxon>Symmachiella</taxon>
    </lineage>
</organism>
<dbReference type="InterPro" id="IPR036291">
    <property type="entry name" value="NAD(P)-bd_dom_sf"/>
</dbReference>
<dbReference type="PANTHER" id="PTHR43612">
    <property type="entry name" value="TRIFUNCTIONAL ENZYME SUBUNIT ALPHA"/>
    <property type="match status" value="1"/>
</dbReference>
<keyword evidence="9" id="KW-0443">Lipid metabolism</keyword>
<dbReference type="InterPro" id="IPR006108">
    <property type="entry name" value="3HC_DH_C"/>
</dbReference>
<evidence type="ECO:0000256" key="4">
    <source>
        <dbReference type="ARBA" id="ARBA00012076"/>
    </source>
</evidence>
<dbReference type="SUPFAM" id="SSF51735">
    <property type="entry name" value="NAD(P)-binding Rossmann-fold domains"/>
    <property type="match status" value="1"/>
</dbReference>
<dbReference type="GO" id="GO:0006635">
    <property type="term" value="P:fatty acid beta-oxidation"/>
    <property type="evidence" value="ECO:0007669"/>
    <property type="project" value="UniProtKB-UniPathway"/>
</dbReference>
<evidence type="ECO:0000256" key="12">
    <source>
        <dbReference type="ARBA" id="ARBA00049556"/>
    </source>
</evidence>
<dbReference type="SUPFAM" id="SSF52096">
    <property type="entry name" value="ClpP/crotonase"/>
    <property type="match status" value="1"/>
</dbReference>
<dbReference type="InterPro" id="IPR001753">
    <property type="entry name" value="Enoyl-CoA_hydra/iso"/>
</dbReference>
<evidence type="ECO:0000256" key="10">
    <source>
        <dbReference type="ARBA" id="ARBA00023239"/>
    </source>
</evidence>
<dbReference type="PANTHER" id="PTHR43612:SF3">
    <property type="entry name" value="TRIFUNCTIONAL ENZYME SUBUNIT ALPHA, MITOCHONDRIAL"/>
    <property type="match status" value="1"/>
</dbReference>
<evidence type="ECO:0000256" key="9">
    <source>
        <dbReference type="ARBA" id="ARBA00023098"/>
    </source>
</evidence>
<dbReference type="InterPro" id="IPR008927">
    <property type="entry name" value="6-PGluconate_DH-like_C_sf"/>
</dbReference>
<dbReference type="KEGG" id="sdyn:Mal52_55210"/>
<proteinExistence type="inferred from homology"/>
<dbReference type="FunFam" id="3.40.50.720:FF:000009">
    <property type="entry name" value="Fatty oxidation complex, alpha subunit"/>
    <property type="match status" value="1"/>
</dbReference>
<dbReference type="EMBL" id="CP036276">
    <property type="protein sequence ID" value="QDU46993.1"/>
    <property type="molecule type" value="Genomic_DNA"/>
</dbReference>
<evidence type="ECO:0000256" key="2">
    <source>
        <dbReference type="ARBA" id="ARBA00007005"/>
    </source>
</evidence>
<comment type="similarity">
    <text evidence="3">In the N-terminal section; belongs to the enoyl-CoA hydratase/isomerase family.</text>
</comment>
<dbReference type="AlphaFoldDB" id="A0A517ZWW7"/>
<accession>A0A517ZWW7</accession>
<dbReference type="Pfam" id="PF00725">
    <property type="entry name" value="3HCDH"/>
    <property type="match status" value="2"/>
</dbReference>
<sequence>MWHYDEPVDGLLHVRIDRADRPVNSFSRATLEELRDLLVHVRNEDSIQGVAFCSGQPGNFIVGADVTEMKDLDGEDAAREMSQFGQKVFDQLAALKVPTVALISGACLGGGLEFAMACKYRLADKHPKTQLGLPEVMLGLIPGWGGTVRLPKLIGLIDALPMMLTGKMLNGFQARSKGLVHDVLPNEGLERAGIQVLKSGLPKISKRKPPLWKRIANNFGPIKKYILNKAEQQVQRQTRGHYPAPLKVIESLREQIASGTDSGFDVEANAIAQLGQSPVTRELMRLFFLSEAAKKPPEDLTVKPDASAVTDAAVLGAGAMGAGIALLLARKNVWTRLKDINAKAVSAGLQTINGLLNKDLARKRITPLERTRTLDHLRPITDYSGLKRTDIVIEAIVENLEIKREVFRDLAEATGPDTVLATNTSSLTVSDIAEGMSRPQRIVGLHFFNPPQQMKLVEIIRTPYTNDAAIATAFATVQKLGKTGIVVGDCAGFLVNRILAPYMNEVGYLLEEVAEPLEIDRAATEFGMVMGPIKMADLVGLDIAAHVAANMHAAYGDRMKSATLWTKLGEMRAKSGGGKRLIQGTGKKKQLAPDVTEAIEQMRRSGPSGISATLSREVIIQRLIYPMINEAARCLEEGIASKPDDIDLAMVLGTGFAPFRGGPLQYADSVGIQHVCETLDKFAEKMVRMTPCAKLREMAKGNEKFSDAKVAAPAA</sequence>
<gene>
    <name evidence="15" type="primary">fadJ</name>
    <name evidence="15" type="ORF">Mal52_55210</name>
</gene>
<dbReference type="PROSITE" id="PS00067">
    <property type="entry name" value="3HCDH"/>
    <property type="match status" value="1"/>
</dbReference>
<dbReference type="UniPathway" id="UPA00659"/>
<keyword evidence="6" id="KW-0442">Lipid degradation</keyword>
<dbReference type="GO" id="GO:0016509">
    <property type="term" value="F:long-chain (3S)-3-hydroxyacyl-CoA dehydrogenase (NAD+) activity"/>
    <property type="evidence" value="ECO:0007669"/>
    <property type="project" value="TreeGrafter"/>
</dbReference>
<dbReference type="InterPro" id="IPR006180">
    <property type="entry name" value="3-OHacyl-CoA_DH_CS"/>
</dbReference>
<evidence type="ECO:0000256" key="6">
    <source>
        <dbReference type="ARBA" id="ARBA00022963"/>
    </source>
</evidence>
<evidence type="ECO:0000256" key="8">
    <source>
        <dbReference type="ARBA" id="ARBA00023027"/>
    </source>
</evidence>
<keyword evidence="16" id="KW-1185">Reference proteome</keyword>
<name>A0A517ZWW7_9PLAN</name>
<dbReference type="GO" id="GO:0004300">
    <property type="term" value="F:enoyl-CoA hydratase activity"/>
    <property type="evidence" value="ECO:0007669"/>
    <property type="project" value="UniProtKB-EC"/>
</dbReference>
<evidence type="ECO:0000313" key="16">
    <source>
        <dbReference type="Proteomes" id="UP000319383"/>
    </source>
</evidence>
<feature type="domain" description="3-hydroxyacyl-CoA dehydrogenase NAD binding" evidence="14">
    <location>
        <begin position="312"/>
        <end position="490"/>
    </location>
</feature>
<dbReference type="Pfam" id="PF00378">
    <property type="entry name" value="ECH_1"/>
    <property type="match status" value="1"/>
</dbReference>
<evidence type="ECO:0000313" key="15">
    <source>
        <dbReference type="EMBL" id="QDU46993.1"/>
    </source>
</evidence>
<evidence type="ECO:0000259" key="14">
    <source>
        <dbReference type="Pfam" id="PF02737"/>
    </source>
</evidence>
<dbReference type="Pfam" id="PF02737">
    <property type="entry name" value="3HCDH_N"/>
    <property type="match status" value="1"/>
</dbReference>